<accession>A0ABT1T804</accession>
<organism evidence="2 3">
    <name type="scientific">Mucilaginibacter aquariorum</name>
    <dbReference type="NCBI Taxonomy" id="2967225"/>
    <lineage>
        <taxon>Bacteria</taxon>
        <taxon>Pseudomonadati</taxon>
        <taxon>Bacteroidota</taxon>
        <taxon>Sphingobacteriia</taxon>
        <taxon>Sphingobacteriales</taxon>
        <taxon>Sphingobacteriaceae</taxon>
        <taxon>Mucilaginibacter</taxon>
    </lineage>
</organism>
<dbReference type="InterPro" id="IPR051532">
    <property type="entry name" value="Ester_Hydrolysis_Enzymes"/>
</dbReference>
<feature type="domain" description="SGNH hydrolase-type esterase" evidence="1">
    <location>
        <begin position="439"/>
        <end position="612"/>
    </location>
</feature>
<dbReference type="CDD" id="cd00229">
    <property type="entry name" value="SGNH_hydrolase"/>
    <property type="match status" value="2"/>
</dbReference>
<evidence type="ECO:0000259" key="1">
    <source>
        <dbReference type="Pfam" id="PF13472"/>
    </source>
</evidence>
<dbReference type="GO" id="GO:0016787">
    <property type="term" value="F:hydrolase activity"/>
    <property type="evidence" value="ECO:0007669"/>
    <property type="project" value="UniProtKB-KW"/>
</dbReference>
<dbReference type="PANTHER" id="PTHR30383">
    <property type="entry name" value="THIOESTERASE 1/PROTEASE 1/LYSOPHOSPHOLIPASE L1"/>
    <property type="match status" value="1"/>
</dbReference>
<sequence>MKKYLFVLFTIFILCSFKEKELTWVAIGDSITYLNDHPDETGNRVKKGYLTRVTELLPNLRYINQGHNGWTSGAIAGDIEHLGLVKADVYSVFLGTNDWWQGRPVGKVEDYQHGNDNTTAYGSFRIIINKIRQLNPEAKIVLITPMQRNDFVYIADANNNAFGSYQNKNEQSLEEFANAVIAIGQYEHVPVVDLYHHPLLKIENLVNFKRLKDPQNGKYVNYTYPRSTGIPFDPKNDDYPYPPEAVNLTYDGLHPSDKGNAIIATALSAAFKQLGLAPRWDKYINLEKYNEPFWKADTITDERTQIIKDHDRASGALLFNARKVLSVKSADQSTTFVKGRDWSYANGKISIGGESKIPFLKKEELVFTEKKPDLSMAGKAPGTFVLFSENAYFSARQVSVTYIPEKRRKWSGPVPVYQESNLPLTLNKLSAKKQLNIVFYGNSIETGYNASGFEDVAPYMPVWPELVVYHLRSVYGAQVTYTNTSVAGKLAKWGLDSVSTRVTAYHPDLVVIGFGMNDGSENISPGQFREQINGIMNSVSAINPETEFILIAPMLPNPDAVQCGLQGRYKAELAKLVKKGVALADLTGVHAALLKRKSYQDMTGNNVNHPNDYLARWYAQMINGLLVK</sequence>
<dbReference type="InterPro" id="IPR036514">
    <property type="entry name" value="SGNH_hydro_sf"/>
</dbReference>
<gene>
    <name evidence="2" type="ORF">NPE20_22465</name>
</gene>
<dbReference type="EMBL" id="JANHOH010000009">
    <property type="protein sequence ID" value="MCQ6960761.1"/>
    <property type="molecule type" value="Genomic_DNA"/>
</dbReference>
<dbReference type="Pfam" id="PF13472">
    <property type="entry name" value="Lipase_GDSL_2"/>
    <property type="match status" value="2"/>
</dbReference>
<protein>
    <submittedName>
        <fullName evidence="2">SGNH/GDSL hydrolase family protein</fullName>
    </submittedName>
</protein>
<dbReference type="Gene3D" id="3.40.50.1110">
    <property type="entry name" value="SGNH hydrolase"/>
    <property type="match status" value="2"/>
</dbReference>
<comment type="caution">
    <text evidence="2">The sequence shown here is derived from an EMBL/GenBank/DDBJ whole genome shotgun (WGS) entry which is preliminary data.</text>
</comment>
<reference evidence="2 3" key="1">
    <citation type="submission" date="2022-07" db="EMBL/GenBank/DDBJ databases">
        <title>Mucilaginibacter sp. JC4.</title>
        <authorList>
            <person name="Le V."/>
            <person name="Ko S.-R."/>
            <person name="Ahn C.-Y."/>
            <person name="Oh H.-M."/>
        </authorList>
    </citation>
    <scope>NUCLEOTIDE SEQUENCE [LARGE SCALE GENOMIC DNA]</scope>
    <source>
        <strain evidence="2 3">JC4</strain>
    </source>
</reference>
<dbReference type="RefSeq" id="WP_256540943.1">
    <property type="nucleotide sequence ID" value="NZ_JANHOH010000009.1"/>
</dbReference>
<feature type="domain" description="SGNH hydrolase-type esterase" evidence="1">
    <location>
        <begin position="26"/>
        <end position="261"/>
    </location>
</feature>
<name>A0ABT1T804_9SPHI</name>
<evidence type="ECO:0000313" key="2">
    <source>
        <dbReference type="EMBL" id="MCQ6960761.1"/>
    </source>
</evidence>
<dbReference type="SUPFAM" id="SSF52266">
    <property type="entry name" value="SGNH hydrolase"/>
    <property type="match status" value="2"/>
</dbReference>
<dbReference type="Proteomes" id="UP001204376">
    <property type="component" value="Unassembled WGS sequence"/>
</dbReference>
<keyword evidence="3" id="KW-1185">Reference proteome</keyword>
<dbReference type="InterPro" id="IPR013830">
    <property type="entry name" value="SGNH_hydro"/>
</dbReference>
<keyword evidence="2" id="KW-0378">Hydrolase</keyword>
<proteinExistence type="predicted"/>
<evidence type="ECO:0000313" key="3">
    <source>
        <dbReference type="Proteomes" id="UP001204376"/>
    </source>
</evidence>